<comment type="caution">
    <text evidence="2">The sequence shown here is derived from an EMBL/GenBank/DDBJ whole genome shotgun (WGS) entry which is preliminary data.</text>
</comment>
<organism evidence="2 3">
    <name type="scientific">Candidatus Roizmanbacteria bacterium GW2011_GWA2_34_18</name>
    <dbReference type="NCBI Taxonomy" id="1618477"/>
    <lineage>
        <taxon>Bacteria</taxon>
        <taxon>Candidatus Roizmaniibacteriota</taxon>
    </lineage>
</organism>
<feature type="transmembrane region" description="Helical" evidence="1">
    <location>
        <begin position="7"/>
        <end position="29"/>
    </location>
</feature>
<protein>
    <submittedName>
        <fullName evidence="2">Uncharacterized protein</fullName>
    </submittedName>
</protein>
<reference evidence="2 3" key="1">
    <citation type="journal article" date="2015" name="Nature">
        <title>rRNA introns, odd ribosomes, and small enigmatic genomes across a large radiation of phyla.</title>
        <authorList>
            <person name="Brown C.T."/>
            <person name="Hug L.A."/>
            <person name="Thomas B.C."/>
            <person name="Sharon I."/>
            <person name="Castelle C.J."/>
            <person name="Singh A."/>
            <person name="Wilkins M.J."/>
            <person name="Williams K.H."/>
            <person name="Banfield J.F."/>
        </authorList>
    </citation>
    <scope>NUCLEOTIDE SEQUENCE [LARGE SCALE GENOMIC DNA]</scope>
</reference>
<keyword evidence="1" id="KW-0812">Transmembrane</keyword>
<sequence length="102" mass="12278">MKRWQKYWLYFVIVIFALHFIRDIFQHFGIRNFLSTFFESTGQPKVPLIFYYTVYNTVVIAIIEVIFSVICLKRNKFGALGKTTIIIAISLFILWLFYYFVL</sequence>
<feature type="transmembrane region" description="Helical" evidence="1">
    <location>
        <begin position="49"/>
        <end position="72"/>
    </location>
</feature>
<dbReference type="Proteomes" id="UP000034688">
    <property type="component" value="Unassembled WGS sequence"/>
</dbReference>
<accession>A0A0G0AQZ4</accession>
<evidence type="ECO:0000313" key="2">
    <source>
        <dbReference type="EMBL" id="KKP59284.1"/>
    </source>
</evidence>
<keyword evidence="1" id="KW-0472">Membrane</keyword>
<keyword evidence="1" id="KW-1133">Transmembrane helix</keyword>
<evidence type="ECO:0000256" key="1">
    <source>
        <dbReference type="SAM" id="Phobius"/>
    </source>
</evidence>
<evidence type="ECO:0000313" key="3">
    <source>
        <dbReference type="Proteomes" id="UP000034688"/>
    </source>
</evidence>
<gene>
    <name evidence="2" type="ORF">UR54_C0029G0005</name>
</gene>
<dbReference type="EMBL" id="LBPP01000029">
    <property type="protein sequence ID" value="KKP59284.1"/>
    <property type="molecule type" value="Genomic_DNA"/>
</dbReference>
<dbReference type="AlphaFoldDB" id="A0A0G0AQZ4"/>
<proteinExistence type="predicted"/>
<feature type="transmembrane region" description="Helical" evidence="1">
    <location>
        <begin position="84"/>
        <end position="101"/>
    </location>
</feature>
<name>A0A0G0AQZ4_9BACT</name>